<dbReference type="Pfam" id="PF02654">
    <property type="entry name" value="CobS"/>
    <property type="match status" value="1"/>
</dbReference>
<dbReference type="GO" id="GO:0009236">
    <property type="term" value="P:cobalamin biosynthetic process"/>
    <property type="evidence" value="ECO:0007669"/>
    <property type="project" value="UniProtKB-UniRule"/>
</dbReference>
<dbReference type="PATRIC" id="fig|1262449.3.peg.3034"/>
<feature type="transmembrane region" description="Helical" evidence="19">
    <location>
        <begin position="106"/>
        <end position="125"/>
    </location>
</feature>
<dbReference type="eggNOG" id="COG0368">
    <property type="taxonomic scope" value="Bacteria"/>
</dbReference>
<feature type="transmembrane region" description="Helical" evidence="19">
    <location>
        <begin position="174"/>
        <end position="207"/>
    </location>
</feature>
<evidence type="ECO:0000256" key="19">
    <source>
        <dbReference type="HAMAP-Rule" id="MF_00719"/>
    </source>
</evidence>
<evidence type="ECO:0000256" key="4">
    <source>
        <dbReference type="ARBA" id="ARBA00010561"/>
    </source>
</evidence>
<name>A0A0H3J5V0_CLOPA</name>
<dbReference type="GeneID" id="93075429"/>
<keyword evidence="12 19" id="KW-1133">Transmembrane helix</keyword>
<comment type="subcellular location">
    <subcellularLocation>
        <location evidence="2 19">Cell membrane</location>
        <topology evidence="2 19">Multi-pass membrane protein</topology>
    </subcellularLocation>
</comment>
<dbReference type="PANTHER" id="PTHR34148:SF1">
    <property type="entry name" value="ADENOSYLCOBINAMIDE-GDP RIBAZOLETRANSFERASE"/>
    <property type="match status" value="1"/>
</dbReference>
<dbReference type="EMBL" id="JPGY02000001">
    <property type="protein sequence ID" value="KRU14596.1"/>
    <property type="molecule type" value="Genomic_DNA"/>
</dbReference>
<dbReference type="RefSeq" id="WP_003446556.1">
    <property type="nucleotide sequence ID" value="NZ_ANZB01000011.1"/>
</dbReference>
<evidence type="ECO:0000256" key="5">
    <source>
        <dbReference type="ARBA" id="ARBA00013200"/>
    </source>
</evidence>
<evidence type="ECO:0000313" key="21">
    <source>
        <dbReference type="EMBL" id="KRU14596.1"/>
    </source>
</evidence>
<evidence type="ECO:0000256" key="18">
    <source>
        <dbReference type="ARBA" id="ARBA00049504"/>
    </source>
</evidence>
<reference evidence="21 22" key="3">
    <citation type="journal article" name="Genome Announc.">
        <title>Improved Draft Genome Sequence of Clostridium pasteurianum Strain ATCC 6013 (DSM 525) Using a Hybrid Next-Generation Sequencing Approach.</title>
        <authorList>
            <person name="Pyne M.E."/>
            <person name="Utturkar S."/>
            <person name="Brown S.D."/>
            <person name="Moo-Young M."/>
            <person name="Chung D.A."/>
            <person name="Chou C.P."/>
        </authorList>
    </citation>
    <scope>NUCLEOTIDE SEQUENCE [LARGE SCALE GENOMIC DNA]</scope>
    <source>
        <strain evidence="21 22">ATCC 6013</strain>
    </source>
</reference>
<comment type="cofactor">
    <cofactor evidence="1 19">
        <name>Mg(2+)</name>
        <dbReference type="ChEBI" id="CHEBI:18420"/>
    </cofactor>
</comment>
<evidence type="ECO:0000313" key="23">
    <source>
        <dbReference type="Proteomes" id="UP000030905"/>
    </source>
</evidence>
<comment type="similarity">
    <text evidence="4 19">Belongs to the CobS family.</text>
</comment>
<evidence type="ECO:0000256" key="14">
    <source>
        <dbReference type="ARBA" id="ARBA00025228"/>
    </source>
</evidence>
<evidence type="ECO:0000256" key="15">
    <source>
        <dbReference type="ARBA" id="ARBA00032605"/>
    </source>
</evidence>
<keyword evidence="8 19" id="KW-0169">Cobalamin biosynthesis</keyword>
<evidence type="ECO:0000256" key="11">
    <source>
        <dbReference type="ARBA" id="ARBA00022842"/>
    </source>
</evidence>
<dbReference type="InterPro" id="IPR003805">
    <property type="entry name" value="CobS"/>
</dbReference>
<dbReference type="Proteomes" id="UP000028042">
    <property type="component" value="Unassembled WGS sequence"/>
</dbReference>
<evidence type="ECO:0000313" key="20">
    <source>
        <dbReference type="EMBL" id="AJA53379.1"/>
    </source>
</evidence>
<dbReference type="EMBL" id="CP009268">
    <property type="protein sequence ID" value="AJA53379.1"/>
    <property type="molecule type" value="Genomic_DNA"/>
</dbReference>
<feature type="transmembrane region" description="Helical" evidence="19">
    <location>
        <begin position="132"/>
        <end position="154"/>
    </location>
</feature>
<evidence type="ECO:0000256" key="17">
    <source>
        <dbReference type="ARBA" id="ARBA00048623"/>
    </source>
</evidence>
<evidence type="ECO:0000256" key="2">
    <source>
        <dbReference type="ARBA" id="ARBA00004651"/>
    </source>
</evidence>
<keyword evidence="11 19" id="KW-0460">Magnesium</keyword>
<comment type="catalytic activity">
    <reaction evidence="18 19">
        <text>alpha-ribazole 5'-phosphate + adenosylcob(III)inamide-GDP = adenosylcob(III)alamin 5'-phosphate + GMP + H(+)</text>
        <dbReference type="Rhea" id="RHEA:23560"/>
        <dbReference type="ChEBI" id="CHEBI:15378"/>
        <dbReference type="ChEBI" id="CHEBI:57918"/>
        <dbReference type="ChEBI" id="CHEBI:58115"/>
        <dbReference type="ChEBI" id="CHEBI:60487"/>
        <dbReference type="ChEBI" id="CHEBI:60493"/>
        <dbReference type="EC" id="2.7.8.26"/>
    </reaction>
</comment>
<dbReference type="GO" id="GO:0005886">
    <property type="term" value="C:plasma membrane"/>
    <property type="evidence" value="ECO:0007669"/>
    <property type="project" value="UniProtKB-SubCell"/>
</dbReference>
<comment type="pathway">
    <text evidence="3 19">Cofactor biosynthesis; adenosylcobalamin biosynthesis; adenosylcobalamin from cob(II)yrinate a,c-diamide: step 7/7.</text>
</comment>
<sequence>MLKAFILGLQFLTRLPVNIQVDFQKKILAKTPAFFSIIGMIIGGIAAIVYYLLSFFNKDFAAAGAVLSLIIVTGGLHMDGLSDTCDGFFSSRSRERVLEIMKDSRAGSFGVISIVFDILFKYVLLKSMTIEAAIPALILSCAIGRTMIAMLLSFGKSARPGGMGEIFMSKNSKLYFAVTLLILIIIGVIISKYAFLIALFAAIIFSLMFMKYSYKIIGGVTGDVYGANCELSEIVALTVFLVLMR</sequence>
<dbReference type="EC" id="2.7.8.26" evidence="5 19"/>
<dbReference type="UniPathway" id="UPA00148">
    <property type="reaction ID" value="UER00238"/>
</dbReference>
<keyword evidence="7 19" id="KW-1003">Cell membrane</keyword>
<reference evidence="20 23" key="1">
    <citation type="journal article" date="2015" name="Genome Announc.">
        <title>Complete Genome Sequence of the Nitrogen-Fixing and Solvent-Producing Clostridium pasteurianum DSM 525.</title>
        <authorList>
            <person name="Poehlein A."/>
            <person name="Grosse-Honebrink A."/>
            <person name="Zhang Y."/>
            <person name="Minton N.P."/>
            <person name="Daniel R."/>
        </authorList>
    </citation>
    <scope>NUCLEOTIDE SEQUENCE [LARGE SCALE GENOMIC DNA]</scope>
    <source>
        <strain evidence="20">DSM 525</strain>
        <strain evidence="23">DSM 525 / ATCC 6013</strain>
    </source>
</reference>
<reference evidence="21" key="2">
    <citation type="submission" date="2015-10" db="EMBL/GenBank/DDBJ databases">
        <title>Improved Draft Genome Sequence of Clostridium pasteurianum Strain ATCC 6013 (DSM 525) Using a Hybrid Next-Generation Sequencing Approach.</title>
        <authorList>
            <person name="Pyne M.E."/>
            <person name="Utturkar S.M."/>
            <person name="Brown S.D."/>
            <person name="Moo-Young M."/>
            <person name="Chung D.A."/>
            <person name="Chou P.C."/>
        </authorList>
    </citation>
    <scope>NUCLEOTIDE SEQUENCE</scope>
    <source>
        <strain evidence="21">ATCC 6013</strain>
    </source>
</reference>
<evidence type="ECO:0000256" key="3">
    <source>
        <dbReference type="ARBA" id="ARBA00004663"/>
    </source>
</evidence>
<protein>
    <recommendedName>
        <fullName evidence="6 19">Adenosylcobinamide-GDP ribazoletransferase</fullName>
        <ecNumber evidence="5 19">2.7.8.26</ecNumber>
    </recommendedName>
    <alternativeName>
        <fullName evidence="16 19">Cobalamin synthase</fullName>
    </alternativeName>
    <alternativeName>
        <fullName evidence="15 19">Cobalamin-5'-phosphate synthase</fullName>
    </alternativeName>
</protein>
<dbReference type="HAMAP" id="MF_00719">
    <property type="entry name" value="CobS"/>
    <property type="match status" value="1"/>
</dbReference>
<keyword evidence="23" id="KW-1185">Reference proteome</keyword>
<evidence type="ECO:0000256" key="6">
    <source>
        <dbReference type="ARBA" id="ARBA00015850"/>
    </source>
</evidence>
<evidence type="ECO:0000256" key="1">
    <source>
        <dbReference type="ARBA" id="ARBA00001946"/>
    </source>
</evidence>
<organism evidence="20 23">
    <name type="scientific">Clostridium pasteurianum DSM 525 = ATCC 6013</name>
    <dbReference type="NCBI Taxonomy" id="1262449"/>
    <lineage>
        <taxon>Bacteria</taxon>
        <taxon>Bacillati</taxon>
        <taxon>Bacillota</taxon>
        <taxon>Clostridia</taxon>
        <taxon>Eubacteriales</taxon>
        <taxon>Clostridiaceae</taxon>
        <taxon>Clostridium</taxon>
    </lineage>
</organism>
<keyword evidence="13 19" id="KW-0472">Membrane</keyword>
<proteinExistence type="inferred from homology"/>
<dbReference type="GO" id="GO:0008818">
    <property type="term" value="F:cobalamin 5'-phosphate synthase activity"/>
    <property type="evidence" value="ECO:0007669"/>
    <property type="project" value="UniProtKB-UniRule"/>
</dbReference>
<evidence type="ECO:0000256" key="7">
    <source>
        <dbReference type="ARBA" id="ARBA00022475"/>
    </source>
</evidence>
<accession>A0A0H3J5V0</accession>
<feature type="transmembrane region" description="Helical" evidence="19">
    <location>
        <begin position="32"/>
        <end position="53"/>
    </location>
</feature>
<feature type="transmembrane region" description="Helical" evidence="19">
    <location>
        <begin position="60"/>
        <end position="78"/>
    </location>
</feature>
<evidence type="ECO:0000256" key="10">
    <source>
        <dbReference type="ARBA" id="ARBA00022692"/>
    </source>
</evidence>
<evidence type="ECO:0000256" key="12">
    <source>
        <dbReference type="ARBA" id="ARBA00022989"/>
    </source>
</evidence>
<evidence type="ECO:0000256" key="9">
    <source>
        <dbReference type="ARBA" id="ARBA00022679"/>
    </source>
</evidence>
<dbReference type="PANTHER" id="PTHR34148">
    <property type="entry name" value="ADENOSYLCOBINAMIDE-GDP RIBAZOLETRANSFERASE"/>
    <property type="match status" value="1"/>
</dbReference>
<dbReference type="KEGG" id="cpae:CPAST_c33250"/>
<keyword evidence="9 19" id="KW-0808">Transferase</keyword>
<dbReference type="Proteomes" id="UP000030905">
    <property type="component" value="Chromosome"/>
</dbReference>
<dbReference type="GO" id="GO:0051073">
    <property type="term" value="F:adenosylcobinamide-GDP ribazoletransferase activity"/>
    <property type="evidence" value="ECO:0007669"/>
    <property type="project" value="UniProtKB-UniRule"/>
</dbReference>
<keyword evidence="10 19" id="KW-0812">Transmembrane</keyword>
<evidence type="ECO:0000256" key="16">
    <source>
        <dbReference type="ARBA" id="ARBA00032853"/>
    </source>
</evidence>
<evidence type="ECO:0000256" key="13">
    <source>
        <dbReference type="ARBA" id="ARBA00023136"/>
    </source>
</evidence>
<dbReference type="KEGG" id="cpat:CLPA_c33250"/>
<comment type="function">
    <text evidence="14 19">Joins adenosylcobinamide-GDP and alpha-ribazole to generate adenosylcobalamin (Ado-cobalamin). Also synthesizes adenosylcobalamin 5'-phosphate from adenosylcobinamide-GDP and alpha-ribazole 5'-phosphate.</text>
</comment>
<comment type="catalytic activity">
    <reaction evidence="17 19">
        <text>alpha-ribazole + adenosylcob(III)inamide-GDP = adenosylcob(III)alamin + GMP + H(+)</text>
        <dbReference type="Rhea" id="RHEA:16049"/>
        <dbReference type="ChEBI" id="CHEBI:10329"/>
        <dbReference type="ChEBI" id="CHEBI:15378"/>
        <dbReference type="ChEBI" id="CHEBI:18408"/>
        <dbReference type="ChEBI" id="CHEBI:58115"/>
        <dbReference type="ChEBI" id="CHEBI:60487"/>
        <dbReference type="EC" id="2.7.8.26"/>
    </reaction>
</comment>
<evidence type="ECO:0000256" key="8">
    <source>
        <dbReference type="ARBA" id="ARBA00022573"/>
    </source>
</evidence>
<dbReference type="NCBIfam" id="TIGR00317">
    <property type="entry name" value="cobS"/>
    <property type="match status" value="1"/>
</dbReference>
<evidence type="ECO:0000313" key="22">
    <source>
        <dbReference type="Proteomes" id="UP000028042"/>
    </source>
</evidence>
<gene>
    <name evidence="19 20" type="primary">cobS</name>
    <name evidence="20" type="ORF">CLPA_c33250</name>
    <name evidence="21" type="ORF">CP6013_03855</name>
</gene>
<dbReference type="AlphaFoldDB" id="A0A0H3J5V0"/>